<keyword evidence="3" id="KW-0274">FAD</keyword>
<gene>
    <name evidence="6" type="ORF">ABID44_003721</name>
</gene>
<evidence type="ECO:0000313" key="6">
    <source>
        <dbReference type="EMBL" id="MET3663365.1"/>
    </source>
</evidence>
<dbReference type="Proteomes" id="UP001549143">
    <property type="component" value="Unassembled WGS sequence"/>
</dbReference>
<feature type="domain" description="FAD-dependent oxidoreductase 2 FAD-binding" evidence="5">
    <location>
        <begin position="35"/>
        <end position="500"/>
    </location>
</feature>
<evidence type="ECO:0000256" key="4">
    <source>
        <dbReference type="ARBA" id="ARBA00023002"/>
    </source>
</evidence>
<reference evidence="6 7" key="1">
    <citation type="submission" date="2024-06" db="EMBL/GenBank/DDBJ databases">
        <title>Genomic Encyclopedia of Type Strains, Phase IV (KMG-IV): sequencing the most valuable type-strain genomes for metagenomic binning, comparative biology and taxonomic classification.</title>
        <authorList>
            <person name="Goeker M."/>
        </authorList>
    </citation>
    <scope>NUCLEOTIDE SEQUENCE [LARGE SCALE GENOMIC DNA]</scope>
    <source>
        <strain evidence="6 7">DSM 19730</strain>
    </source>
</reference>
<dbReference type="SUPFAM" id="SSF51905">
    <property type="entry name" value="FAD/NAD(P)-binding domain"/>
    <property type="match status" value="1"/>
</dbReference>
<dbReference type="InterPro" id="IPR050315">
    <property type="entry name" value="FAD-oxidoreductase_2"/>
</dbReference>
<dbReference type="EMBL" id="JBEPMN010000027">
    <property type="protein sequence ID" value="MET3663365.1"/>
    <property type="molecule type" value="Genomic_DNA"/>
</dbReference>
<protein>
    <submittedName>
        <fullName evidence="6">Tricarballylate dehydrogenase</fullName>
    </submittedName>
</protein>
<dbReference type="RefSeq" id="WP_354153149.1">
    <property type="nucleotide sequence ID" value="NZ_JBEPMN010000027.1"/>
</dbReference>
<dbReference type="Gene3D" id="3.50.50.60">
    <property type="entry name" value="FAD/NAD(P)-binding domain"/>
    <property type="match status" value="1"/>
</dbReference>
<comment type="caution">
    <text evidence="6">The sequence shown here is derived from an EMBL/GenBank/DDBJ whole genome shotgun (WGS) entry which is preliminary data.</text>
</comment>
<sequence>MSAAPKGFMKCPCLFACNCIQSHAYKGEDSMDTCDVIVVGAGNAAFSAALAAEESGAKVIVLERAPEAENGGNSRFTAGAIRFAYRGVEDLLEVMPDLSQEEIDRTDFGTYTEDQFFDDMFRVTRYRSDPTLCELLVRRSFDTMKWLRSKGVRFQPIYGRQAFKVDGRFKFWGGLTVEAWGGGPGLVDSETQIARSKGIDVRYGCRVTGLLTERGRIRGVTVKQGNETFEIAARSVVLASGGFQADPQMRTQFLGPNWELAKVRGSRFNTGDGIKMAQAIGAAVYGNWSGCHAVGWDFNAPEFGDLDVGDGFQKHSYPFGVMINADGRRFVDEGADFRNYTYAKYGRVILEQPGNFAWQIFDSKVAHLLRDEYRIKQVTTVKADTLEELVGKLEGVDPVAALEEICAYNAAIRRDVPFNPNVKDGRATTGLKVNKTNWANTLEDGPFQAFQVGCGVTFTFGGLRINEKAQVLDVDLVPIDGLFAAGELVGGIFYFNYPGGTGLMAGAVFGRLAGASAAASSQAA</sequence>
<dbReference type="InterPro" id="IPR003953">
    <property type="entry name" value="FAD-dep_OxRdtase_2_FAD-bd"/>
</dbReference>
<dbReference type="SUPFAM" id="SSF56425">
    <property type="entry name" value="Succinate dehydrogenase/fumarate reductase flavoprotein, catalytic domain"/>
    <property type="match status" value="1"/>
</dbReference>
<evidence type="ECO:0000256" key="3">
    <source>
        <dbReference type="ARBA" id="ARBA00022827"/>
    </source>
</evidence>
<keyword evidence="4" id="KW-0560">Oxidoreductase</keyword>
<dbReference type="PANTHER" id="PTHR43400:SF7">
    <property type="entry name" value="FAD-DEPENDENT OXIDOREDUCTASE 2 FAD BINDING DOMAIN-CONTAINING PROTEIN"/>
    <property type="match status" value="1"/>
</dbReference>
<dbReference type="PANTHER" id="PTHR43400">
    <property type="entry name" value="FUMARATE REDUCTASE"/>
    <property type="match status" value="1"/>
</dbReference>
<accession>A0ABV2KQL0</accession>
<organism evidence="6 7">
    <name type="scientific">Aquamicrobium ahrensii</name>
    <dbReference type="NCBI Taxonomy" id="469551"/>
    <lineage>
        <taxon>Bacteria</taxon>
        <taxon>Pseudomonadati</taxon>
        <taxon>Pseudomonadota</taxon>
        <taxon>Alphaproteobacteria</taxon>
        <taxon>Hyphomicrobiales</taxon>
        <taxon>Phyllobacteriaceae</taxon>
        <taxon>Aquamicrobium</taxon>
    </lineage>
</organism>
<dbReference type="Pfam" id="PF00890">
    <property type="entry name" value="FAD_binding_2"/>
    <property type="match status" value="1"/>
</dbReference>
<evidence type="ECO:0000256" key="1">
    <source>
        <dbReference type="ARBA" id="ARBA00001974"/>
    </source>
</evidence>
<proteinExistence type="predicted"/>
<evidence type="ECO:0000259" key="5">
    <source>
        <dbReference type="Pfam" id="PF00890"/>
    </source>
</evidence>
<dbReference type="InterPro" id="IPR027477">
    <property type="entry name" value="Succ_DH/fumarate_Rdtase_cat_sf"/>
</dbReference>
<dbReference type="Gene3D" id="3.90.700.10">
    <property type="entry name" value="Succinate dehydrogenase/fumarate reductase flavoprotein, catalytic domain"/>
    <property type="match status" value="1"/>
</dbReference>
<comment type="cofactor">
    <cofactor evidence="1">
        <name>FAD</name>
        <dbReference type="ChEBI" id="CHEBI:57692"/>
    </cofactor>
</comment>
<keyword evidence="7" id="KW-1185">Reference proteome</keyword>
<dbReference type="InterPro" id="IPR036188">
    <property type="entry name" value="FAD/NAD-bd_sf"/>
</dbReference>
<evidence type="ECO:0000256" key="2">
    <source>
        <dbReference type="ARBA" id="ARBA00022630"/>
    </source>
</evidence>
<evidence type="ECO:0000313" key="7">
    <source>
        <dbReference type="Proteomes" id="UP001549143"/>
    </source>
</evidence>
<dbReference type="NCBIfam" id="NF006130">
    <property type="entry name" value="PRK08274.1"/>
    <property type="match status" value="1"/>
</dbReference>
<keyword evidence="2" id="KW-0285">Flavoprotein</keyword>
<name>A0ABV2KQL0_9HYPH</name>